<name>A0A238URE5_9ACTN</name>
<dbReference type="AlphaFoldDB" id="A0A238URE5"/>
<dbReference type="InterPro" id="IPR023393">
    <property type="entry name" value="START-like_dom_sf"/>
</dbReference>
<organism evidence="1 2">
    <name type="scientific">Actinoplanes regularis</name>
    <dbReference type="NCBI Taxonomy" id="52697"/>
    <lineage>
        <taxon>Bacteria</taxon>
        <taxon>Bacillati</taxon>
        <taxon>Actinomycetota</taxon>
        <taxon>Actinomycetes</taxon>
        <taxon>Micromonosporales</taxon>
        <taxon>Micromonosporaceae</taxon>
        <taxon>Actinoplanes</taxon>
    </lineage>
</organism>
<evidence type="ECO:0000313" key="1">
    <source>
        <dbReference type="EMBL" id="SNR24494.1"/>
    </source>
</evidence>
<reference evidence="1 2" key="1">
    <citation type="submission" date="2017-06" db="EMBL/GenBank/DDBJ databases">
        <authorList>
            <person name="Kim H.J."/>
            <person name="Triplett B.A."/>
        </authorList>
    </citation>
    <scope>NUCLEOTIDE SEQUENCE [LARGE SCALE GENOMIC DNA]</scope>
    <source>
        <strain evidence="1 2">DSM 43151</strain>
    </source>
</reference>
<dbReference type="Gene3D" id="3.30.530.20">
    <property type="match status" value="1"/>
</dbReference>
<dbReference type="EMBL" id="FZNR01000001">
    <property type="protein sequence ID" value="SNR24494.1"/>
    <property type="molecule type" value="Genomic_DNA"/>
</dbReference>
<dbReference type="Proteomes" id="UP000198415">
    <property type="component" value="Unassembled WGS sequence"/>
</dbReference>
<dbReference type="SUPFAM" id="SSF55961">
    <property type="entry name" value="Bet v1-like"/>
    <property type="match status" value="1"/>
</dbReference>
<gene>
    <name evidence="1" type="ORF">SAMN06264365_10152</name>
</gene>
<dbReference type="CDD" id="cd07821">
    <property type="entry name" value="PYR_PYL_RCAR_like"/>
    <property type="match status" value="1"/>
</dbReference>
<protein>
    <submittedName>
        <fullName evidence="1">Polyketide cyclase / dehydrase and lipid transport</fullName>
    </submittedName>
</protein>
<evidence type="ECO:0000313" key="2">
    <source>
        <dbReference type="Proteomes" id="UP000198415"/>
    </source>
</evidence>
<accession>A0A238URE5</accession>
<proteinExistence type="predicted"/>
<keyword evidence="2" id="KW-1185">Reference proteome</keyword>
<dbReference type="OrthoDB" id="191189at2"/>
<sequence>MATVSVETIVDVPAASVWDAIADVGAVHERLLPGRVSATEIDGDLRILTMPNGARIRERIVAIDHDLRRLAYSVIEGQALPLTYHHATFQVVEVNGRTGVVWTTDLLPHALAGAVRARVERGIVELKAVLEAARKAASR</sequence>
<dbReference type="InterPro" id="IPR019587">
    <property type="entry name" value="Polyketide_cyclase/dehydratase"/>
</dbReference>
<dbReference type="Pfam" id="PF10604">
    <property type="entry name" value="Polyketide_cyc2"/>
    <property type="match status" value="1"/>
</dbReference>